<name>A0ABQ2EZ35_9DEIO</name>
<gene>
    <name evidence="1" type="ORF">GCM10008955_28160</name>
</gene>
<organism evidence="1 2">
    <name type="scientific">Deinococcus malanensis</name>
    <dbReference type="NCBI Taxonomy" id="1706855"/>
    <lineage>
        <taxon>Bacteria</taxon>
        <taxon>Thermotogati</taxon>
        <taxon>Deinococcota</taxon>
        <taxon>Deinococci</taxon>
        <taxon>Deinococcales</taxon>
        <taxon>Deinococcaceae</taxon>
        <taxon>Deinococcus</taxon>
    </lineage>
</organism>
<evidence type="ECO:0000313" key="1">
    <source>
        <dbReference type="EMBL" id="GGK32606.1"/>
    </source>
</evidence>
<proteinExistence type="predicted"/>
<sequence length="175" mass="19489">MWWSRRRPEPVSLPPAALTHLTELHDVFSPEDARQAGNRTGHEPHMVVDLLRPRPWLTLVGPARELPGLLWRTEGPGLLALLGEAGPWVYVPDVAALQRLARAYEHLVRAAWQAGVRAEGHEDGSLLARLPLPDTTSAHGGDLGSVHQHEAAFWKLAHQTARSRQEAWAAHRVWP</sequence>
<evidence type="ECO:0000313" key="2">
    <source>
        <dbReference type="Proteomes" id="UP000647587"/>
    </source>
</evidence>
<keyword evidence="2" id="KW-1185">Reference proteome</keyword>
<dbReference type="EMBL" id="BMPP01000012">
    <property type="protein sequence ID" value="GGK32606.1"/>
    <property type="molecule type" value="Genomic_DNA"/>
</dbReference>
<comment type="caution">
    <text evidence="1">The sequence shown here is derived from an EMBL/GenBank/DDBJ whole genome shotgun (WGS) entry which is preliminary data.</text>
</comment>
<accession>A0ABQ2EZ35</accession>
<dbReference type="RefSeq" id="WP_189009938.1">
    <property type="nucleotide sequence ID" value="NZ_BMPP01000012.1"/>
</dbReference>
<reference evidence="2" key="1">
    <citation type="journal article" date="2019" name="Int. J. Syst. Evol. Microbiol.">
        <title>The Global Catalogue of Microorganisms (GCM) 10K type strain sequencing project: providing services to taxonomists for standard genome sequencing and annotation.</title>
        <authorList>
            <consortium name="The Broad Institute Genomics Platform"/>
            <consortium name="The Broad Institute Genome Sequencing Center for Infectious Disease"/>
            <person name="Wu L."/>
            <person name="Ma J."/>
        </authorList>
    </citation>
    <scope>NUCLEOTIDE SEQUENCE [LARGE SCALE GENOMIC DNA]</scope>
    <source>
        <strain evidence="2">JCM 30331</strain>
    </source>
</reference>
<protein>
    <submittedName>
        <fullName evidence="1">Uncharacterized protein</fullName>
    </submittedName>
</protein>
<dbReference type="Proteomes" id="UP000647587">
    <property type="component" value="Unassembled WGS sequence"/>
</dbReference>